<sequence>MALNHDTSFLDRMQPNVAVQFRDRVQRSPEREAYRFPRGEAWESVTWKQLGERVEQLAAGLLALGLEPEQRVGIVSNTRYEWILADLAVMCAAGATTTVYPTTNAEDTAYILGDSECRIVFAEDEIQLAKLRAHKAELPHLAKVVTFDPPTGSGQAAANGDWVIGLDDLAALGRDHLAAHPGILEEKAHSIGPDQLATLIYTSGTTGRPKGVRLRHRSWVYEGEAIKAQDILSEDDLEFRWLPMSHSFGKVLLSVQLAIGFPTAIDGRVDKIVDNLGVVKPTFMGAAPRIFEKAHGRIVTMTAAEGGAKEKIFKKAFAVGLEVDRLKREGKPVPLPLKVQHALFDKLVFSKVRERFGGRVRFFISGSAALNPDIAAWFNAAGITILEGYGMTENAAGATVNHPEQNRIGTVGPPFPGSEVKIGDNDEVLLRGPHVMDGYHNLPEETSKTLTEDGWLHTGDKGSIDEAGHLVITGRIKELFKTSGGKYIAPPAIESKFKAICPYVSQFMVFGNERNFCVALVTLDPDAIAGWAAENGMEGKSYADIVASPEVKDLIDGYVDELNGHLNRWETIKKWEILDHDLSVDSGELTPSMKVKRNVVESNYRDLIDSFYA</sequence>
<dbReference type="RefSeq" id="WP_116571916.1">
    <property type="nucleotide sequence ID" value="NZ_QDGZ01000003.1"/>
</dbReference>
<evidence type="ECO:0000256" key="1">
    <source>
        <dbReference type="ARBA" id="ARBA00006432"/>
    </source>
</evidence>
<keyword evidence="3" id="KW-0276">Fatty acid metabolism</keyword>
<evidence type="ECO:0000256" key="5">
    <source>
        <dbReference type="ARBA" id="ARBA00032875"/>
    </source>
</evidence>
<dbReference type="GO" id="GO:0004467">
    <property type="term" value="F:long-chain fatty acid-CoA ligase activity"/>
    <property type="evidence" value="ECO:0007669"/>
    <property type="project" value="TreeGrafter"/>
</dbReference>
<evidence type="ECO:0000259" key="6">
    <source>
        <dbReference type="Pfam" id="PF00501"/>
    </source>
</evidence>
<dbReference type="PROSITE" id="PS00455">
    <property type="entry name" value="AMP_BINDING"/>
    <property type="match status" value="1"/>
</dbReference>
<dbReference type="EMBL" id="QDGZ01000003">
    <property type="protein sequence ID" value="PVG83437.1"/>
    <property type="molecule type" value="Genomic_DNA"/>
</dbReference>
<evidence type="ECO:0000256" key="4">
    <source>
        <dbReference type="ARBA" id="ARBA00023098"/>
    </source>
</evidence>
<evidence type="ECO:0000256" key="3">
    <source>
        <dbReference type="ARBA" id="ARBA00022832"/>
    </source>
</evidence>
<evidence type="ECO:0000256" key="2">
    <source>
        <dbReference type="ARBA" id="ARBA00022598"/>
    </source>
</evidence>
<dbReference type="CDD" id="cd05907">
    <property type="entry name" value="VL_LC_FACS_like"/>
    <property type="match status" value="1"/>
</dbReference>
<keyword evidence="2 7" id="KW-0436">Ligase</keyword>
<dbReference type="Proteomes" id="UP000246018">
    <property type="component" value="Unassembled WGS sequence"/>
</dbReference>
<dbReference type="Pfam" id="PF00501">
    <property type="entry name" value="AMP-binding"/>
    <property type="match status" value="1"/>
</dbReference>
<protein>
    <recommendedName>
        <fullName evidence="5">Acyl-CoA synthetase</fullName>
    </recommendedName>
</protein>
<comment type="similarity">
    <text evidence="1">Belongs to the ATP-dependent AMP-binding enzyme family.</text>
</comment>
<dbReference type="InterPro" id="IPR000873">
    <property type="entry name" value="AMP-dep_synth/lig_dom"/>
</dbReference>
<comment type="caution">
    <text evidence="7">The sequence shown here is derived from an EMBL/GenBank/DDBJ whole genome shotgun (WGS) entry which is preliminary data.</text>
</comment>
<dbReference type="GO" id="GO:0016020">
    <property type="term" value="C:membrane"/>
    <property type="evidence" value="ECO:0007669"/>
    <property type="project" value="TreeGrafter"/>
</dbReference>
<dbReference type="SUPFAM" id="SSF56801">
    <property type="entry name" value="Acetyl-CoA synthetase-like"/>
    <property type="match status" value="1"/>
</dbReference>
<dbReference type="OrthoDB" id="9803968at2"/>
<organism evidence="7 8">
    <name type="scientific">Nocardioides gansuensis</name>
    <dbReference type="NCBI Taxonomy" id="2138300"/>
    <lineage>
        <taxon>Bacteria</taxon>
        <taxon>Bacillati</taxon>
        <taxon>Actinomycetota</taxon>
        <taxon>Actinomycetes</taxon>
        <taxon>Propionibacteriales</taxon>
        <taxon>Nocardioidaceae</taxon>
        <taxon>Nocardioides</taxon>
    </lineage>
</organism>
<dbReference type="AlphaFoldDB" id="A0A2T8FCK1"/>
<gene>
    <name evidence="7" type="ORF">DDE18_09130</name>
</gene>
<proteinExistence type="inferred from homology"/>
<evidence type="ECO:0000313" key="8">
    <source>
        <dbReference type="Proteomes" id="UP000246018"/>
    </source>
</evidence>
<dbReference type="PANTHER" id="PTHR43272:SF32">
    <property type="entry name" value="AMP-DEPENDENT SYNTHETASE_LIGASE DOMAIN-CONTAINING PROTEIN"/>
    <property type="match status" value="1"/>
</dbReference>
<keyword evidence="8" id="KW-1185">Reference proteome</keyword>
<name>A0A2T8FCK1_9ACTN</name>
<dbReference type="PANTHER" id="PTHR43272">
    <property type="entry name" value="LONG-CHAIN-FATTY-ACID--COA LIGASE"/>
    <property type="match status" value="1"/>
</dbReference>
<feature type="domain" description="AMP-dependent synthetase/ligase" evidence="6">
    <location>
        <begin position="21"/>
        <end position="440"/>
    </location>
</feature>
<dbReference type="InterPro" id="IPR042099">
    <property type="entry name" value="ANL_N_sf"/>
</dbReference>
<reference evidence="7 8" key="1">
    <citation type="submission" date="2018-04" db="EMBL/GenBank/DDBJ databases">
        <title>Genome of Nocardioides gansuensis WSJ-1.</title>
        <authorList>
            <person name="Wu S."/>
            <person name="Wang G."/>
        </authorList>
    </citation>
    <scope>NUCLEOTIDE SEQUENCE [LARGE SCALE GENOMIC DNA]</scope>
    <source>
        <strain evidence="7 8">WSJ-1</strain>
    </source>
</reference>
<dbReference type="InterPro" id="IPR020845">
    <property type="entry name" value="AMP-binding_CS"/>
</dbReference>
<dbReference type="Pfam" id="PF23562">
    <property type="entry name" value="AMP-binding_C_3"/>
    <property type="match status" value="1"/>
</dbReference>
<accession>A0A2T8FCK1</accession>
<keyword evidence="4" id="KW-0443">Lipid metabolism</keyword>
<evidence type="ECO:0000313" key="7">
    <source>
        <dbReference type="EMBL" id="PVG83437.1"/>
    </source>
</evidence>
<dbReference type="Gene3D" id="3.40.50.12780">
    <property type="entry name" value="N-terminal domain of ligase-like"/>
    <property type="match status" value="1"/>
</dbReference>